<dbReference type="InterPro" id="IPR051803">
    <property type="entry name" value="TA_system_RelE-like_toxin"/>
</dbReference>
<proteinExistence type="inferred from homology"/>
<dbReference type="Pfam" id="PF05016">
    <property type="entry name" value="ParE_toxin"/>
    <property type="match status" value="1"/>
</dbReference>
<evidence type="ECO:0000313" key="3">
    <source>
        <dbReference type="EMBL" id="MBB5033332.1"/>
    </source>
</evidence>
<gene>
    <name evidence="3" type="ORF">HNQ65_002915</name>
</gene>
<evidence type="ECO:0000256" key="2">
    <source>
        <dbReference type="ARBA" id="ARBA00022649"/>
    </source>
</evidence>
<keyword evidence="4" id="KW-1185">Reference proteome</keyword>
<evidence type="ECO:0000313" key="4">
    <source>
        <dbReference type="Proteomes" id="UP000590740"/>
    </source>
</evidence>
<dbReference type="Gene3D" id="3.30.2310.20">
    <property type="entry name" value="RelE-like"/>
    <property type="match status" value="1"/>
</dbReference>
<comment type="similarity">
    <text evidence="1">Belongs to the RelE toxin family.</text>
</comment>
<dbReference type="RefSeq" id="WP_184340244.1">
    <property type="nucleotide sequence ID" value="NZ_JACHIG010000005.1"/>
</dbReference>
<dbReference type="Proteomes" id="UP000590740">
    <property type="component" value="Unassembled WGS sequence"/>
</dbReference>
<dbReference type="InterPro" id="IPR007712">
    <property type="entry name" value="RelE/ParE_toxin"/>
</dbReference>
<protein>
    <submittedName>
        <fullName evidence="3">Plasmid stabilization system protein ParE</fullName>
    </submittedName>
</protein>
<name>A0A7W8DKP0_9BACT</name>
<keyword evidence="2" id="KW-1277">Toxin-antitoxin system</keyword>
<sequence length="97" mass="11146">MTAPIYSRAAQGDLQDIWAYVAQHNPEAADALEADIRAEAEHLAALPTLGHRRRDLTRHDLWFRTVRKNYLIVYRVGTQLEIVRILHGARDAVHELH</sequence>
<dbReference type="PANTHER" id="PTHR33755:SF6">
    <property type="entry name" value="PLASMID STABILIZATION SYSTEM PROTEIN"/>
    <property type="match status" value="1"/>
</dbReference>
<dbReference type="EMBL" id="JACHIG010000005">
    <property type="protein sequence ID" value="MBB5033332.1"/>
    <property type="molecule type" value="Genomic_DNA"/>
</dbReference>
<organism evidence="3 4">
    <name type="scientific">Prosthecobacter vanneervenii</name>
    <dbReference type="NCBI Taxonomy" id="48466"/>
    <lineage>
        <taxon>Bacteria</taxon>
        <taxon>Pseudomonadati</taxon>
        <taxon>Verrucomicrobiota</taxon>
        <taxon>Verrucomicrobiia</taxon>
        <taxon>Verrucomicrobiales</taxon>
        <taxon>Verrucomicrobiaceae</taxon>
        <taxon>Prosthecobacter</taxon>
    </lineage>
</organism>
<reference evidence="3 4" key="1">
    <citation type="submission" date="2020-08" db="EMBL/GenBank/DDBJ databases">
        <title>Genomic Encyclopedia of Type Strains, Phase IV (KMG-IV): sequencing the most valuable type-strain genomes for metagenomic binning, comparative biology and taxonomic classification.</title>
        <authorList>
            <person name="Goeker M."/>
        </authorList>
    </citation>
    <scope>NUCLEOTIDE SEQUENCE [LARGE SCALE GENOMIC DNA]</scope>
    <source>
        <strain evidence="3 4">DSM 12252</strain>
    </source>
</reference>
<accession>A0A7W8DKP0</accession>
<evidence type="ECO:0000256" key="1">
    <source>
        <dbReference type="ARBA" id="ARBA00006226"/>
    </source>
</evidence>
<dbReference type="PANTHER" id="PTHR33755">
    <property type="entry name" value="TOXIN PARE1-RELATED"/>
    <property type="match status" value="1"/>
</dbReference>
<comment type="caution">
    <text evidence="3">The sequence shown here is derived from an EMBL/GenBank/DDBJ whole genome shotgun (WGS) entry which is preliminary data.</text>
</comment>
<dbReference type="AlphaFoldDB" id="A0A7W8DKP0"/>
<dbReference type="InterPro" id="IPR035093">
    <property type="entry name" value="RelE/ParE_toxin_dom_sf"/>
</dbReference>